<accession>A0ABD0XZ41</accession>
<evidence type="ECO:0000256" key="1">
    <source>
        <dbReference type="SAM" id="MobiDB-lite"/>
    </source>
</evidence>
<reference evidence="2 3" key="1">
    <citation type="submission" date="2024-07" db="EMBL/GenBank/DDBJ databases">
        <title>Chromosome-level genome assembly of the water stick insect Ranatra chinensis (Heteroptera: Nepidae).</title>
        <authorList>
            <person name="Liu X."/>
        </authorList>
    </citation>
    <scope>NUCLEOTIDE SEQUENCE [LARGE SCALE GENOMIC DNA]</scope>
    <source>
        <strain evidence="2">Cailab_2021Rc</strain>
        <tissue evidence="2">Muscle</tissue>
    </source>
</reference>
<gene>
    <name evidence="2" type="ORF">AAG570_004867</name>
</gene>
<feature type="region of interest" description="Disordered" evidence="1">
    <location>
        <begin position="439"/>
        <end position="513"/>
    </location>
</feature>
<feature type="compositionally biased region" description="Basic and acidic residues" evidence="1">
    <location>
        <begin position="206"/>
        <end position="219"/>
    </location>
</feature>
<organism evidence="2 3">
    <name type="scientific">Ranatra chinensis</name>
    <dbReference type="NCBI Taxonomy" id="642074"/>
    <lineage>
        <taxon>Eukaryota</taxon>
        <taxon>Metazoa</taxon>
        <taxon>Ecdysozoa</taxon>
        <taxon>Arthropoda</taxon>
        <taxon>Hexapoda</taxon>
        <taxon>Insecta</taxon>
        <taxon>Pterygota</taxon>
        <taxon>Neoptera</taxon>
        <taxon>Paraneoptera</taxon>
        <taxon>Hemiptera</taxon>
        <taxon>Heteroptera</taxon>
        <taxon>Panheteroptera</taxon>
        <taxon>Nepomorpha</taxon>
        <taxon>Nepidae</taxon>
        <taxon>Ranatrinae</taxon>
        <taxon>Ranatra</taxon>
    </lineage>
</organism>
<feature type="region of interest" description="Disordered" evidence="1">
    <location>
        <begin position="197"/>
        <end position="226"/>
    </location>
</feature>
<feature type="compositionally biased region" description="Basic and acidic residues" evidence="1">
    <location>
        <begin position="439"/>
        <end position="468"/>
    </location>
</feature>
<feature type="region of interest" description="Disordered" evidence="1">
    <location>
        <begin position="115"/>
        <end position="137"/>
    </location>
</feature>
<keyword evidence="3" id="KW-1185">Reference proteome</keyword>
<evidence type="ECO:0000313" key="3">
    <source>
        <dbReference type="Proteomes" id="UP001558652"/>
    </source>
</evidence>
<feature type="compositionally biased region" description="Basic residues" evidence="1">
    <location>
        <begin position="493"/>
        <end position="513"/>
    </location>
</feature>
<protein>
    <submittedName>
        <fullName evidence="2">Uncharacterized protein</fullName>
    </submittedName>
</protein>
<sequence length="513" mass="57492">MTNPVMSHPEEEGCPESGAEDFVPHDFFKSLNDWVDGLVNDLGQTPFLSSTKYICRLVEVMPPVLGLASEEQLKAVGIPIGQDNKDAFNRVIESEISPEIAEISRYYATRFWKPEEATSSQETKEGKSPEGVVRDISWDNHPHESRIEDLSFAISEEEEDGGGLSDDEDIEALLREVYLTPAIKDADDSYEPVIDALPVEDEEEEERRKEVEENERKDREEEEVEALAVESNTMGDIMGSELQGVEKVKGQTSNMSAWLKTCLEEKFKDDSPTKEMESLEPEVEECQSEPIDSATEEEVSTWEPLGPDERPSLDDVDVFWPDACLDVEGEGAAQGSEKQVSSVDQVTVSMRNMTWEQMRFMQGYLELLESKGQDLKENVGLTMDEILIAANTAQVVGDNVVVRQGKDDPPEVTRVISKLKDIFKKQVLVTFVDKSFEGGAKKKDEGEGERSVKGAGKQETKKKEDKPKPKPGNSSEGNAAKTDTKKSGEWAHRNKSKYLSKRKDKPKRLPQFE</sequence>
<evidence type="ECO:0000313" key="2">
    <source>
        <dbReference type="EMBL" id="KAL1116393.1"/>
    </source>
</evidence>
<proteinExistence type="predicted"/>
<dbReference type="Proteomes" id="UP001558652">
    <property type="component" value="Unassembled WGS sequence"/>
</dbReference>
<comment type="caution">
    <text evidence="2">The sequence shown here is derived from an EMBL/GenBank/DDBJ whole genome shotgun (WGS) entry which is preliminary data.</text>
</comment>
<name>A0ABD0XZ41_9HEMI</name>
<feature type="region of interest" description="Disordered" evidence="1">
    <location>
        <begin position="269"/>
        <end position="312"/>
    </location>
</feature>
<feature type="compositionally biased region" description="Basic and acidic residues" evidence="1">
    <location>
        <begin position="482"/>
        <end position="492"/>
    </location>
</feature>
<dbReference type="AlphaFoldDB" id="A0ABD0XZ41"/>
<feature type="compositionally biased region" description="Acidic residues" evidence="1">
    <location>
        <begin position="278"/>
        <end position="287"/>
    </location>
</feature>
<dbReference type="EMBL" id="JBFDAA010000017">
    <property type="protein sequence ID" value="KAL1116393.1"/>
    <property type="molecule type" value="Genomic_DNA"/>
</dbReference>